<dbReference type="AlphaFoldDB" id="A0A3E4LW39"/>
<dbReference type="EMBL" id="QSKY01000013">
    <property type="protein sequence ID" value="RHF03266.1"/>
    <property type="molecule type" value="Genomic_DNA"/>
</dbReference>
<gene>
    <name evidence="2" type="ORF">DW703_09650</name>
    <name evidence="1" type="ORF">DXD13_11300</name>
</gene>
<evidence type="ECO:0000313" key="1">
    <source>
        <dbReference type="EMBL" id="RGK41683.1"/>
    </source>
</evidence>
<name>A0A3E4LW39_9FIRM</name>
<dbReference type="EMBL" id="QSQP01000014">
    <property type="protein sequence ID" value="RGK41683.1"/>
    <property type="molecule type" value="Genomic_DNA"/>
</dbReference>
<protein>
    <submittedName>
        <fullName evidence="1">Uncharacterized protein</fullName>
    </submittedName>
</protein>
<evidence type="ECO:0000313" key="3">
    <source>
        <dbReference type="Proteomes" id="UP000261052"/>
    </source>
</evidence>
<dbReference type="Proteomes" id="UP000283501">
    <property type="component" value="Unassembled WGS sequence"/>
</dbReference>
<evidence type="ECO:0000313" key="4">
    <source>
        <dbReference type="Proteomes" id="UP000283501"/>
    </source>
</evidence>
<dbReference type="Proteomes" id="UP000261052">
    <property type="component" value="Unassembled WGS sequence"/>
</dbReference>
<evidence type="ECO:0000313" key="2">
    <source>
        <dbReference type="EMBL" id="RHF03266.1"/>
    </source>
</evidence>
<sequence>MKLKYKLLDKLHNVSNSEMDLLVWVVQHSDERSGTMYGAYYRNYCDEYGRCKQSFYNALYGLKQKGIVAYRRNRNDACTTSDYDITVLDNAYPWKGSKEVTYRNEGYVDLANPVFRSQEFKSLKAKEKYLALEFRKRSFETGKGYKHGVKAFYEMWSREAYLGVSERTIRSYMHTLSKVCNFFSIGIKDGFYRITSRISSFRKPQKGQYGHKYDQDMYNEQYVRMALNRDNIKYNAESLSDTVHLIYQYGAAFANKGADVKRYIEKAIHSSVAGTKWRERELSAATVHYNLKALLQHMPDTQDQDNKKVNTSSGEKGFNNFNQRDYDWNEIENLLFNSTI</sequence>
<reference evidence="3 4" key="1">
    <citation type="submission" date="2018-08" db="EMBL/GenBank/DDBJ databases">
        <title>A genome reference for cultivated species of the human gut microbiota.</title>
        <authorList>
            <person name="Zou Y."/>
            <person name="Xue W."/>
            <person name="Luo G."/>
        </authorList>
    </citation>
    <scope>NUCLEOTIDE SEQUENCE [LARGE SCALE GENOMIC DNA]</scope>
    <source>
        <strain evidence="2 4">AM26-2LB</strain>
        <strain evidence="1 3">TF11-15AC</strain>
    </source>
</reference>
<accession>A0A3E4LW39</accession>
<comment type="caution">
    <text evidence="1">The sequence shown here is derived from an EMBL/GenBank/DDBJ whole genome shotgun (WGS) entry which is preliminary data.</text>
</comment>
<organism evidence="1 3">
    <name type="scientific">Agathobacter rectalis</name>
    <dbReference type="NCBI Taxonomy" id="39491"/>
    <lineage>
        <taxon>Bacteria</taxon>
        <taxon>Bacillati</taxon>
        <taxon>Bacillota</taxon>
        <taxon>Clostridia</taxon>
        <taxon>Lachnospirales</taxon>
        <taxon>Lachnospiraceae</taxon>
        <taxon>Agathobacter</taxon>
    </lineage>
</organism>
<proteinExistence type="predicted"/>
<dbReference type="RefSeq" id="WP_117686337.1">
    <property type="nucleotide sequence ID" value="NZ_QSKY01000013.1"/>
</dbReference>